<feature type="domain" description="Heterokaryon incompatibility" evidence="1">
    <location>
        <begin position="75"/>
        <end position="180"/>
    </location>
</feature>
<name>A0A9P5H8B3_9HYPO</name>
<protein>
    <recommendedName>
        <fullName evidence="1">Heterokaryon incompatibility domain-containing protein</fullName>
    </recommendedName>
</protein>
<organism evidence="2 3">
    <name type="scientific">Cylindrodendrum hubeiense</name>
    <dbReference type="NCBI Taxonomy" id="595255"/>
    <lineage>
        <taxon>Eukaryota</taxon>
        <taxon>Fungi</taxon>
        <taxon>Dikarya</taxon>
        <taxon>Ascomycota</taxon>
        <taxon>Pezizomycotina</taxon>
        <taxon>Sordariomycetes</taxon>
        <taxon>Hypocreomycetidae</taxon>
        <taxon>Hypocreales</taxon>
        <taxon>Nectriaceae</taxon>
        <taxon>Cylindrodendrum</taxon>
    </lineage>
</organism>
<accession>A0A9P5H8B3</accession>
<dbReference type="InterPro" id="IPR010730">
    <property type="entry name" value="HET"/>
</dbReference>
<dbReference type="OrthoDB" id="47007at2759"/>
<proteinExistence type="predicted"/>
<dbReference type="PANTHER" id="PTHR33112">
    <property type="entry name" value="DOMAIN PROTEIN, PUTATIVE-RELATED"/>
    <property type="match status" value="1"/>
</dbReference>
<dbReference type="AlphaFoldDB" id="A0A9P5H8B3"/>
<evidence type="ECO:0000313" key="2">
    <source>
        <dbReference type="EMBL" id="KAF7551910.1"/>
    </source>
</evidence>
<sequence>MSLIYDKPGSQDSAEAFLHVQQCLSACVKDHDCGSTNSTADLPTRLLYVGGSDPQIIRLVATEELKALGTEVDRYVALSYCWGQSNHFVTTLASLSARQSGFALTEMPATMQDAVRVTRALDCRYLWIDALCILQGDDDEARLDWQLESARMQFVYGNSFCTIVAASADDSHGGLFSTESAVTKKFKDEPINSRAWALQEWLLSARLLVYTKEYIVFICSASQWSKYFPAGQSQTSWHRIYKYRLPRQPMQPNIADWFTLVQNYSARDLTNPDDKLSAISGLARRFDSLTNQGNGRYLAGMWELDLYASLLWRHQNGWGAFFACPKRGMAEWYRAPSWSWAANDSIVCDLLVREARKPEAGHRVANIIHCSTDPATSDIFGPLVSGQLTISGPSRLFEATVKDQHTLIARSSRGKISVANCSFDNENAAAVEAIENAESVHLLIMITVKKLPLCGLILVPSEFSNEFYTRVGIFQGIKKTDEYKSWWSETETREYTIL</sequence>
<reference evidence="2" key="1">
    <citation type="submission" date="2020-03" db="EMBL/GenBank/DDBJ databases">
        <title>Draft Genome Sequence of Cylindrodendrum hubeiense.</title>
        <authorList>
            <person name="Buettner E."/>
            <person name="Kellner H."/>
        </authorList>
    </citation>
    <scope>NUCLEOTIDE SEQUENCE</scope>
    <source>
        <strain evidence="2">IHI 201604</strain>
    </source>
</reference>
<comment type="caution">
    <text evidence="2">The sequence shown here is derived from an EMBL/GenBank/DDBJ whole genome shotgun (WGS) entry which is preliminary data.</text>
</comment>
<evidence type="ECO:0000313" key="3">
    <source>
        <dbReference type="Proteomes" id="UP000722485"/>
    </source>
</evidence>
<dbReference type="Proteomes" id="UP000722485">
    <property type="component" value="Unassembled WGS sequence"/>
</dbReference>
<dbReference type="PANTHER" id="PTHR33112:SF16">
    <property type="entry name" value="HETEROKARYON INCOMPATIBILITY DOMAIN-CONTAINING PROTEIN"/>
    <property type="match status" value="1"/>
</dbReference>
<dbReference type="EMBL" id="JAANBB010000069">
    <property type="protein sequence ID" value="KAF7551910.1"/>
    <property type="molecule type" value="Genomic_DNA"/>
</dbReference>
<gene>
    <name evidence="2" type="ORF">G7Z17_g4669</name>
</gene>
<dbReference type="Pfam" id="PF06985">
    <property type="entry name" value="HET"/>
    <property type="match status" value="1"/>
</dbReference>
<keyword evidence="3" id="KW-1185">Reference proteome</keyword>
<evidence type="ECO:0000259" key="1">
    <source>
        <dbReference type="Pfam" id="PF06985"/>
    </source>
</evidence>